<protein>
    <submittedName>
        <fullName evidence="1">Uncharacterized protein</fullName>
    </submittedName>
</protein>
<proteinExistence type="predicted"/>
<organism evidence="1 2">
    <name type="scientific">Dryococelus australis</name>
    <dbReference type="NCBI Taxonomy" id="614101"/>
    <lineage>
        <taxon>Eukaryota</taxon>
        <taxon>Metazoa</taxon>
        <taxon>Ecdysozoa</taxon>
        <taxon>Arthropoda</taxon>
        <taxon>Hexapoda</taxon>
        <taxon>Insecta</taxon>
        <taxon>Pterygota</taxon>
        <taxon>Neoptera</taxon>
        <taxon>Polyneoptera</taxon>
        <taxon>Phasmatodea</taxon>
        <taxon>Verophasmatodea</taxon>
        <taxon>Anareolatae</taxon>
        <taxon>Phasmatidae</taxon>
        <taxon>Eurycanthinae</taxon>
        <taxon>Dryococelus</taxon>
    </lineage>
</organism>
<dbReference type="PANTHER" id="PTHR45786">
    <property type="entry name" value="DNA BINDING PROTEIN-LIKE"/>
    <property type="match status" value="1"/>
</dbReference>
<evidence type="ECO:0000313" key="1">
    <source>
        <dbReference type="EMBL" id="KAJ8892786.1"/>
    </source>
</evidence>
<accession>A0ABQ9I834</accession>
<evidence type="ECO:0000313" key="2">
    <source>
        <dbReference type="Proteomes" id="UP001159363"/>
    </source>
</evidence>
<dbReference type="PANTHER" id="PTHR45786:SF74">
    <property type="entry name" value="ATP-DEPENDENT DNA HELICASE"/>
    <property type="match status" value="1"/>
</dbReference>
<sequence>MVKIMATTTPLQRVRISEIHQSYDALQYLLKFYIGEDRYSINIFQVDPNTGEQLRKTVSSMNYKDNRIMVRENLLNIILRFGMLTNQYLVDQYA</sequence>
<name>A0ABQ9I834_9NEOP</name>
<reference evidence="1 2" key="1">
    <citation type="submission" date="2023-02" db="EMBL/GenBank/DDBJ databases">
        <title>LHISI_Scaffold_Assembly.</title>
        <authorList>
            <person name="Stuart O.P."/>
            <person name="Cleave R."/>
            <person name="Magrath M.J.L."/>
            <person name="Mikheyev A.S."/>
        </authorList>
    </citation>
    <scope>NUCLEOTIDE SEQUENCE [LARGE SCALE GENOMIC DNA]</scope>
    <source>
        <strain evidence="1">Daus_M_001</strain>
        <tissue evidence="1">Leg muscle</tissue>
    </source>
</reference>
<gene>
    <name evidence="1" type="ORF">PR048_005367</name>
</gene>
<keyword evidence="2" id="KW-1185">Reference proteome</keyword>
<dbReference type="Proteomes" id="UP001159363">
    <property type="component" value="Chromosome 2"/>
</dbReference>
<dbReference type="EMBL" id="JARBHB010000002">
    <property type="protein sequence ID" value="KAJ8892786.1"/>
    <property type="molecule type" value="Genomic_DNA"/>
</dbReference>
<comment type="caution">
    <text evidence="1">The sequence shown here is derived from an EMBL/GenBank/DDBJ whole genome shotgun (WGS) entry which is preliminary data.</text>
</comment>